<dbReference type="GO" id="GO:0004177">
    <property type="term" value="F:aminopeptidase activity"/>
    <property type="evidence" value="ECO:0007669"/>
    <property type="project" value="TreeGrafter"/>
</dbReference>
<evidence type="ECO:0000256" key="6">
    <source>
        <dbReference type="ARBA" id="ARBA00022723"/>
    </source>
</evidence>
<dbReference type="InterPro" id="IPR015211">
    <property type="entry name" value="Peptidase_M1_C"/>
</dbReference>
<keyword evidence="17" id="KW-1185">Reference proteome</keyword>
<evidence type="ECO:0000256" key="5">
    <source>
        <dbReference type="ARBA" id="ARBA00022670"/>
    </source>
</evidence>
<feature type="binding site" evidence="13">
    <location>
        <position position="296"/>
    </location>
    <ligand>
        <name>Zn(2+)</name>
        <dbReference type="ChEBI" id="CHEBI:29105"/>
        <note>catalytic</note>
    </ligand>
</feature>
<organism evidence="16 17">
    <name type="scientific">Echria macrotheca</name>
    <dbReference type="NCBI Taxonomy" id="438768"/>
    <lineage>
        <taxon>Eukaryota</taxon>
        <taxon>Fungi</taxon>
        <taxon>Dikarya</taxon>
        <taxon>Ascomycota</taxon>
        <taxon>Pezizomycotina</taxon>
        <taxon>Sordariomycetes</taxon>
        <taxon>Sordariomycetidae</taxon>
        <taxon>Sordariales</taxon>
        <taxon>Schizotheciaceae</taxon>
        <taxon>Echria</taxon>
    </lineage>
</organism>
<keyword evidence="7 14" id="KW-0378">Hydrolase</keyword>
<dbReference type="PANTHER" id="PTHR45726:SF3">
    <property type="entry name" value="LEUKOTRIENE A-4 HYDROLASE"/>
    <property type="match status" value="1"/>
</dbReference>
<evidence type="ECO:0000256" key="4">
    <source>
        <dbReference type="ARBA" id="ARBA00022490"/>
    </source>
</evidence>
<dbReference type="GO" id="GO:0008270">
    <property type="term" value="F:zinc ion binding"/>
    <property type="evidence" value="ECO:0007669"/>
    <property type="project" value="InterPro"/>
</dbReference>
<dbReference type="PRINTS" id="PR00756">
    <property type="entry name" value="ALADIPTASE"/>
</dbReference>
<feature type="binding site" evidence="13">
    <location>
        <position position="292"/>
    </location>
    <ligand>
        <name>Zn(2+)</name>
        <dbReference type="ChEBI" id="CHEBI:29105"/>
        <note>catalytic</note>
    </ligand>
</feature>
<evidence type="ECO:0000256" key="9">
    <source>
        <dbReference type="ARBA" id="ARBA00023049"/>
    </source>
</evidence>
<comment type="similarity">
    <text evidence="3 14">Belongs to the peptidase M1 family.</text>
</comment>
<dbReference type="FunFam" id="2.60.40.1730:FF:000004">
    <property type="entry name" value="Leukotriene A(4) hydrolase"/>
    <property type="match status" value="1"/>
</dbReference>
<sequence length="606" mass="67913">MAALRDPSTLSNYDAWRTRHTTANLKVNFSNKSLHGSVILELESKTDKASDEIVLDSSFVDVSSIKLNSAPSKWEIKDRTGPLGSPLHVAVPGGAAKGDVVKLEIELSTTDQCTALQWLTPAQTSNKKAPFMFSQCQAIHARSIFPCQDTPDVKSTYDFNITSPHVVVASGVSKGEEGSGSDKLYKFEQKVPIPSYLFALASGDIATAPIGRCSAVATGPNELEASKWELEDDMDKFLDAAEKLVFPYKWGEYNVLVLPPSFPYGGMENPIYTFATPTIISGDRQNVDVIAHELSHSWSGNLVTSCSWEHFWLNEGWTMYLERRIIASIHGSDAHFDFSAIRGWSALEEAIDSYGKDHEFTKLVISHKGIDPDDAFSTVPYEKGFHFVWSLDRLVGRENFDKFIPHYFGKWTNKSLDSYEFKETFLSFFAAPEYAHLKEKIDSIDWEGRFFTPGLPPKPEFDTSLADICYALAEKWKKPDFSPSPDDVSSWTGNQVLVLLNTIQDFDTPLSPERVQALGEAYGLLESKNAELKTVYYQIAMQAKDKTAYQGVADLLGEVGRMKFVRPLFKSLNKVDRELAVKTFKNNRDFYHPICRQMVEKDLGLA</sequence>
<dbReference type="SUPFAM" id="SSF63737">
    <property type="entry name" value="Leukotriene A4 hydrolase N-terminal domain"/>
    <property type="match status" value="1"/>
</dbReference>
<dbReference type="FunFam" id="1.25.40.320:FF:000001">
    <property type="entry name" value="Leukotriene A(4) hydrolase"/>
    <property type="match status" value="1"/>
</dbReference>
<feature type="binding site" evidence="13">
    <location>
        <position position="315"/>
    </location>
    <ligand>
        <name>Zn(2+)</name>
        <dbReference type="ChEBI" id="CHEBI:29105"/>
        <note>catalytic</note>
    </ligand>
</feature>
<feature type="binding site" evidence="12">
    <location>
        <begin position="135"/>
        <end position="137"/>
    </location>
    <ligand>
        <name>a peptide</name>
        <dbReference type="ChEBI" id="CHEBI:60466"/>
    </ligand>
</feature>
<dbReference type="InterPro" id="IPR049980">
    <property type="entry name" value="LTA4H_cat"/>
</dbReference>
<dbReference type="Proteomes" id="UP001239445">
    <property type="component" value="Unassembled WGS sequence"/>
</dbReference>
<evidence type="ECO:0000256" key="3">
    <source>
        <dbReference type="ARBA" id="ARBA00010136"/>
    </source>
</evidence>
<evidence type="ECO:0000256" key="10">
    <source>
        <dbReference type="ARBA" id="ARBA00023242"/>
    </source>
</evidence>
<dbReference type="GO" id="GO:0008237">
    <property type="term" value="F:metallopeptidase activity"/>
    <property type="evidence" value="ECO:0007669"/>
    <property type="project" value="UniProtKB-KW"/>
</dbReference>
<feature type="active site" description="Proton acceptor" evidence="11">
    <location>
        <position position="293"/>
    </location>
</feature>
<dbReference type="InterPro" id="IPR034015">
    <property type="entry name" value="M1_LTA4H"/>
</dbReference>
<keyword evidence="8 13" id="KW-0862">Zinc</keyword>
<dbReference type="InterPro" id="IPR016024">
    <property type="entry name" value="ARM-type_fold"/>
</dbReference>
<evidence type="ECO:0000256" key="12">
    <source>
        <dbReference type="PIRSR" id="PIRSR612777-2"/>
    </source>
</evidence>
<keyword evidence="5 14" id="KW-0645">Protease</keyword>
<reference evidence="16" key="1">
    <citation type="submission" date="2023-06" db="EMBL/GenBank/DDBJ databases">
        <title>Genome-scale phylogeny and comparative genomics of the fungal order Sordariales.</title>
        <authorList>
            <consortium name="Lawrence Berkeley National Laboratory"/>
            <person name="Hensen N."/>
            <person name="Bonometti L."/>
            <person name="Westerberg I."/>
            <person name="Brannstrom I.O."/>
            <person name="Guillou S."/>
            <person name="Cros-Aarteil S."/>
            <person name="Calhoun S."/>
            <person name="Haridas S."/>
            <person name="Kuo A."/>
            <person name="Mondo S."/>
            <person name="Pangilinan J."/>
            <person name="Riley R."/>
            <person name="Labutti K."/>
            <person name="Andreopoulos B."/>
            <person name="Lipzen A."/>
            <person name="Chen C."/>
            <person name="Yanf M."/>
            <person name="Daum C."/>
            <person name="Ng V."/>
            <person name="Clum A."/>
            <person name="Steindorff A."/>
            <person name="Ohm R."/>
            <person name="Martin F."/>
            <person name="Silar P."/>
            <person name="Natvig D."/>
            <person name="Lalanne C."/>
            <person name="Gautier V."/>
            <person name="Ament-Velasquez S.L."/>
            <person name="Kruys A."/>
            <person name="Hutchinson M.I."/>
            <person name="Powell A.J."/>
            <person name="Barry K."/>
            <person name="Miller A.N."/>
            <person name="Grigoriev I.V."/>
            <person name="Debuchy R."/>
            <person name="Gladieux P."/>
            <person name="Thoren M.H."/>
            <person name="Johannesson H."/>
        </authorList>
    </citation>
    <scope>NUCLEOTIDE SEQUENCE</scope>
    <source>
        <strain evidence="16">PSN4</strain>
    </source>
</reference>
<dbReference type="InterPro" id="IPR045357">
    <property type="entry name" value="Aminopeptidase_N-like_N"/>
</dbReference>
<evidence type="ECO:0000256" key="14">
    <source>
        <dbReference type="RuleBase" id="RU361141"/>
    </source>
</evidence>
<dbReference type="Gene3D" id="1.10.390.10">
    <property type="entry name" value="Neutral Protease Domain 2"/>
    <property type="match status" value="1"/>
</dbReference>
<dbReference type="EC" id="3.3.2.10" evidence="14"/>
<keyword evidence="10" id="KW-0539">Nucleus</keyword>
<keyword evidence="4 14" id="KW-0963">Cytoplasm</keyword>
<evidence type="ECO:0000256" key="13">
    <source>
        <dbReference type="PIRSR" id="PIRSR612777-3"/>
    </source>
</evidence>
<dbReference type="GO" id="GO:0004301">
    <property type="term" value="F:epoxide hydrolase activity"/>
    <property type="evidence" value="ECO:0007669"/>
    <property type="project" value="UniProtKB-EC"/>
</dbReference>
<protein>
    <recommendedName>
        <fullName evidence="14">Leukotriene A(4) hydrolase</fullName>
        <shortName evidence="14">LTA-4 hydrolase</shortName>
        <ecNumber evidence="14">3.3.2.10</ecNumber>
        <ecNumber evidence="14">3.4.11.-</ecNumber>
    </recommendedName>
</protein>
<dbReference type="FunFam" id="3.30.2010.30:FF:000001">
    <property type="entry name" value="Leukotriene A(4) hydrolase"/>
    <property type="match status" value="1"/>
</dbReference>
<dbReference type="CDD" id="cd09599">
    <property type="entry name" value="M1_LTA4H"/>
    <property type="match status" value="1"/>
</dbReference>
<dbReference type="InterPro" id="IPR001930">
    <property type="entry name" value="Peptidase_M1"/>
</dbReference>
<dbReference type="InterPro" id="IPR042097">
    <property type="entry name" value="Aminopeptidase_N-like_N_sf"/>
</dbReference>
<evidence type="ECO:0000256" key="7">
    <source>
        <dbReference type="ARBA" id="ARBA00022801"/>
    </source>
</evidence>
<evidence type="ECO:0000256" key="8">
    <source>
        <dbReference type="ARBA" id="ARBA00022833"/>
    </source>
</evidence>
<keyword evidence="9 14" id="KW-0482">Metalloprotease</keyword>
<keyword evidence="6 13" id="KW-0479">Metal-binding</keyword>
<gene>
    <name evidence="16" type="ORF">QBC47DRAFT_419284</name>
</gene>
<proteinExistence type="inferred from homology"/>
<comment type="cofactor">
    <cofactor evidence="13 14">
        <name>Zn(2+)</name>
        <dbReference type="ChEBI" id="CHEBI:29105"/>
    </cofactor>
    <text evidence="13 14">Binds 1 zinc ion per subunit.</text>
</comment>
<evidence type="ECO:0000256" key="11">
    <source>
        <dbReference type="PIRSR" id="PIRSR612777-1"/>
    </source>
</evidence>
<feature type="domain" description="Peptidase M1 leukotriene A4 hydrolase/aminopeptidase C-terminal" evidence="15">
    <location>
        <begin position="464"/>
        <end position="603"/>
    </location>
</feature>
<feature type="active site" description="Proton donor" evidence="11">
    <location>
        <position position="381"/>
    </location>
</feature>
<dbReference type="InterPro" id="IPR027268">
    <property type="entry name" value="Peptidase_M4/M1_CTD_sf"/>
</dbReference>
<accession>A0AAJ0FGW8</accession>
<dbReference type="AlphaFoldDB" id="A0AAJ0FGW8"/>
<dbReference type="GO" id="GO:0005829">
    <property type="term" value="C:cytosol"/>
    <property type="evidence" value="ECO:0007669"/>
    <property type="project" value="TreeGrafter"/>
</dbReference>
<dbReference type="Gene3D" id="2.60.40.1730">
    <property type="entry name" value="tricorn interacting facor f3 domain"/>
    <property type="match status" value="1"/>
</dbReference>
<dbReference type="NCBIfam" id="TIGR02411">
    <property type="entry name" value="leuko_A4_hydro"/>
    <property type="match status" value="1"/>
</dbReference>
<dbReference type="Gene3D" id="1.25.40.320">
    <property type="entry name" value="Peptidase M1, leukotriene A4 hydrolase/aminopeptidase C-terminal domain"/>
    <property type="match status" value="1"/>
</dbReference>
<dbReference type="InterPro" id="IPR012777">
    <property type="entry name" value="LTA4H"/>
</dbReference>
<comment type="catalytic activity">
    <reaction evidence="14">
        <text>an epoxide + H2O = an ethanediol</text>
        <dbReference type="Rhea" id="RHEA:19037"/>
        <dbReference type="ChEBI" id="CHEBI:15377"/>
        <dbReference type="ChEBI" id="CHEBI:32955"/>
        <dbReference type="ChEBI" id="CHEBI:140594"/>
        <dbReference type="EC" id="3.3.2.10"/>
    </reaction>
</comment>
<dbReference type="InterPro" id="IPR014782">
    <property type="entry name" value="Peptidase_M1_dom"/>
</dbReference>
<dbReference type="Pfam" id="PF09127">
    <property type="entry name" value="Leuk-A4-hydro_C"/>
    <property type="match status" value="1"/>
</dbReference>
<dbReference type="Pfam" id="PF01433">
    <property type="entry name" value="Peptidase_M1"/>
    <property type="match status" value="1"/>
</dbReference>
<dbReference type="EMBL" id="MU839827">
    <property type="protein sequence ID" value="KAK1760530.1"/>
    <property type="molecule type" value="Genomic_DNA"/>
</dbReference>
<dbReference type="InterPro" id="IPR038502">
    <property type="entry name" value="M1_LTA-4_hydro/amino_C_sf"/>
</dbReference>
<dbReference type="SMART" id="SM01263">
    <property type="entry name" value="Leuk-A4-hydro_C"/>
    <property type="match status" value="1"/>
</dbReference>
<dbReference type="Gene3D" id="3.30.2010.30">
    <property type="match status" value="1"/>
</dbReference>
<dbReference type="PANTHER" id="PTHR45726">
    <property type="entry name" value="LEUKOTRIENE A-4 HYDROLASE"/>
    <property type="match status" value="1"/>
</dbReference>
<comment type="subcellular location">
    <subcellularLocation>
        <location evidence="2 14">Cytoplasm</location>
    </subcellularLocation>
    <subcellularLocation>
        <location evidence="1">Nucleus</location>
    </subcellularLocation>
</comment>
<comment type="caution">
    <text evidence="16">The sequence shown here is derived from an EMBL/GenBank/DDBJ whole genome shotgun (WGS) entry which is preliminary data.</text>
</comment>
<evidence type="ECO:0000256" key="1">
    <source>
        <dbReference type="ARBA" id="ARBA00004123"/>
    </source>
</evidence>
<feature type="binding site" evidence="12">
    <location>
        <begin position="561"/>
        <end position="563"/>
    </location>
    <ligand>
        <name>a peptide</name>
        <dbReference type="ChEBI" id="CHEBI:60466"/>
    </ligand>
</feature>
<dbReference type="GO" id="GO:0005634">
    <property type="term" value="C:nucleus"/>
    <property type="evidence" value="ECO:0007669"/>
    <property type="project" value="UniProtKB-SubCell"/>
</dbReference>
<dbReference type="EC" id="3.4.11.-" evidence="14"/>
<evidence type="ECO:0000256" key="2">
    <source>
        <dbReference type="ARBA" id="ARBA00004496"/>
    </source>
</evidence>
<evidence type="ECO:0000259" key="15">
    <source>
        <dbReference type="SMART" id="SM01263"/>
    </source>
</evidence>
<name>A0AAJ0FGW8_9PEZI</name>
<dbReference type="SUPFAM" id="SSF48371">
    <property type="entry name" value="ARM repeat"/>
    <property type="match status" value="1"/>
</dbReference>
<evidence type="ECO:0000313" key="17">
    <source>
        <dbReference type="Proteomes" id="UP001239445"/>
    </source>
</evidence>
<dbReference type="Pfam" id="PF17900">
    <property type="entry name" value="Peptidase_M1_N"/>
    <property type="match status" value="1"/>
</dbReference>
<dbReference type="FunFam" id="1.10.390.10:FF:000009">
    <property type="entry name" value="Leukotriene A(4) hydrolase"/>
    <property type="match status" value="1"/>
</dbReference>
<evidence type="ECO:0000313" key="16">
    <source>
        <dbReference type="EMBL" id="KAK1760530.1"/>
    </source>
</evidence>
<dbReference type="GO" id="GO:0006508">
    <property type="term" value="P:proteolysis"/>
    <property type="evidence" value="ECO:0007669"/>
    <property type="project" value="UniProtKB-KW"/>
</dbReference>
<feature type="binding site" evidence="12">
    <location>
        <begin position="263"/>
        <end position="268"/>
    </location>
    <ligand>
        <name>a peptide</name>
        <dbReference type="ChEBI" id="CHEBI:60466"/>
    </ligand>
</feature>
<dbReference type="SUPFAM" id="SSF55486">
    <property type="entry name" value="Metalloproteases ('zincins'), catalytic domain"/>
    <property type="match status" value="1"/>
</dbReference>